<reference evidence="5" key="1">
    <citation type="journal article" date="2013" name="Genetics">
        <title>The draft genome and transcriptome of Panagrellus redivivus are shaped by the harsh demands of a free-living lifestyle.</title>
        <authorList>
            <person name="Srinivasan J."/>
            <person name="Dillman A.R."/>
            <person name="Macchietto M.G."/>
            <person name="Heikkinen L."/>
            <person name="Lakso M."/>
            <person name="Fracchia K.M."/>
            <person name="Antoshechkin I."/>
            <person name="Mortazavi A."/>
            <person name="Wong G."/>
            <person name="Sternberg P.W."/>
        </authorList>
    </citation>
    <scope>NUCLEOTIDE SEQUENCE [LARGE SCALE GENOMIC DNA]</scope>
    <source>
        <strain evidence="5">MT8872</strain>
    </source>
</reference>
<dbReference type="SMART" id="SM00320">
    <property type="entry name" value="WD40"/>
    <property type="match status" value="4"/>
</dbReference>
<dbReference type="Proteomes" id="UP000492821">
    <property type="component" value="Unassembled WGS sequence"/>
</dbReference>
<sequence length="726" mass="78202">MHRGLTPHTSTSTASTSAANSIQAPTVIIPQNRLPYATAGGYTASNGGPASPLITPAPVNNIVPVVQNNAYLGNGAIANSQYVEPVVREEIKSHFATAEGIYKKMTYGTYSRPSKAPIVNVTPGVKACDCPVSVSFVSCRNEGDENEQYNFNPEKMCFNVGRELFVYDYVCRSVHGNPNLSQPIDKRMYKGTFPTAHDFNQETATNHSISLIIGFSAGQVQLIDPLRKDVVPSKLFNEELNIDISPVTCVKWVPGMPNCFMVGHESGNIYTYNENFASFNDPPAYQIFKQGDGFMIFSVKTKAQRNPISRWQVGSPTVTAVNQFEFFHRNSLNLAIASQDGYLRVFDYHAMELIGVMKSYFGGLSCLSWSADGRLIATGGEDDLITVYSVVEKRVVCRGQGHKGWVAKVAFDPYSTGLNTAISNSSLEDGLDAGSLEDFQEAYTSGVMQKFEGKQKNGHVTDEQIEGFVNHRNHVLPEEMNGSSASLASTGYRLGSVGHDTELLLWDISEDILARPSAFLMKNGTVGSGTTVIAINPEDGNGPMLASTSSEGASQSEHSQQPLVENSSMNTSIGSSTKSKLKKFHKRGLSLGNRLRDSISRAVGAATASTVNNANGPSSSTSNGYTNGKAKSPTSPTSSAGMVGSLICPKMNQIPLIEPLIAKKIAHERLTVLIFREECIVTGCQEGFICTWARPGRVRRASVGSGKTTTSALGAIEGIQQCATNV</sequence>
<name>A0A7E4VF45_PANRE</name>
<protein>
    <submittedName>
        <fullName evidence="6">WD_REPEATS_REGION domain-containing protein</fullName>
    </submittedName>
</protein>
<proteinExistence type="predicted"/>
<feature type="region of interest" description="Disordered" evidence="4">
    <location>
        <begin position="610"/>
        <end position="639"/>
    </location>
</feature>
<feature type="region of interest" description="Disordered" evidence="4">
    <location>
        <begin position="539"/>
        <end position="581"/>
    </location>
</feature>
<dbReference type="WBParaSite" id="Pan_g20102.t2">
    <property type="protein sequence ID" value="Pan_g20102.t2"/>
    <property type="gene ID" value="Pan_g20102"/>
</dbReference>
<dbReference type="InterPro" id="IPR036322">
    <property type="entry name" value="WD40_repeat_dom_sf"/>
</dbReference>
<organism evidence="5 6">
    <name type="scientific">Panagrellus redivivus</name>
    <name type="common">Microworm</name>
    <dbReference type="NCBI Taxonomy" id="6233"/>
    <lineage>
        <taxon>Eukaryota</taxon>
        <taxon>Metazoa</taxon>
        <taxon>Ecdysozoa</taxon>
        <taxon>Nematoda</taxon>
        <taxon>Chromadorea</taxon>
        <taxon>Rhabditida</taxon>
        <taxon>Tylenchina</taxon>
        <taxon>Panagrolaimomorpha</taxon>
        <taxon>Panagrolaimoidea</taxon>
        <taxon>Panagrolaimidae</taxon>
        <taxon>Panagrellus</taxon>
    </lineage>
</organism>
<dbReference type="SUPFAM" id="SSF50978">
    <property type="entry name" value="WD40 repeat-like"/>
    <property type="match status" value="1"/>
</dbReference>
<dbReference type="InterPro" id="IPR001680">
    <property type="entry name" value="WD40_rpt"/>
</dbReference>
<evidence type="ECO:0000256" key="2">
    <source>
        <dbReference type="ARBA" id="ARBA00022737"/>
    </source>
</evidence>
<dbReference type="Pfam" id="PF00400">
    <property type="entry name" value="WD40"/>
    <property type="match status" value="1"/>
</dbReference>
<feature type="repeat" description="WD" evidence="3">
    <location>
        <begin position="357"/>
        <end position="390"/>
    </location>
</feature>
<dbReference type="InterPro" id="IPR015943">
    <property type="entry name" value="WD40/YVTN_repeat-like_dom_sf"/>
</dbReference>
<dbReference type="PANTHER" id="PTHR14107:SF16">
    <property type="entry name" value="AT02583P"/>
    <property type="match status" value="1"/>
</dbReference>
<feature type="compositionally biased region" description="Polar residues" evidence="4">
    <location>
        <begin position="610"/>
        <end position="626"/>
    </location>
</feature>
<evidence type="ECO:0000256" key="3">
    <source>
        <dbReference type="PROSITE-ProRule" id="PRU00221"/>
    </source>
</evidence>
<evidence type="ECO:0000313" key="5">
    <source>
        <dbReference type="Proteomes" id="UP000492821"/>
    </source>
</evidence>
<reference evidence="6" key="2">
    <citation type="submission" date="2020-10" db="UniProtKB">
        <authorList>
            <consortium name="WormBaseParasite"/>
        </authorList>
    </citation>
    <scope>IDENTIFICATION</scope>
</reference>
<dbReference type="PROSITE" id="PS50082">
    <property type="entry name" value="WD_REPEATS_2"/>
    <property type="match status" value="1"/>
</dbReference>
<keyword evidence="5" id="KW-1185">Reference proteome</keyword>
<dbReference type="PANTHER" id="PTHR14107">
    <property type="entry name" value="WD REPEAT PROTEIN"/>
    <property type="match status" value="1"/>
</dbReference>
<accession>A0A7E4VF45</accession>
<keyword evidence="1 3" id="KW-0853">WD repeat</keyword>
<evidence type="ECO:0000313" key="6">
    <source>
        <dbReference type="WBParaSite" id="Pan_g20102.t2"/>
    </source>
</evidence>
<keyword evidence="2" id="KW-0677">Repeat</keyword>
<evidence type="ECO:0000256" key="1">
    <source>
        <dbReference type="ARBA" id="ARBA00022574"/>
    </source>
</evidence>
<feature type="compositionally biased region" description="Polar residues" evidence="4">
    <location>
        <begin position="546"/>
        <end position="578"/>
    </location>
</feature>
<dbReference type="InterPro" id="IPR051362">
    <property type="entry name" value="WD_repeat_creC_regulators"/>
</dbReference>
<dbReference type="Gene3D" id="2.130.10.10">
    <property type="entry name" value="YVTN repeat-like/Quinoprotein amine dehydrogenase"/>
    <property type="match status" value="2"/>
</dbReference>
<evidence type="ECO:0000256" key="4">
    <source>
        <dbReference type="SAM" id="MobiDB-lite"/>
    </source>
</evidence>
<dbReference type="AlphaFoldDB" id="A0A7E4VF45"/>